<comment type="similarity">
    <text evidence="1">Belongs to the CDV3 family.</text>
</comment>
<dbReference type="Proteomes" id="UP000694867">
    <property type="component" value="Unplaced"/>
</dbReference>
<dbReference type="InterPro" id="IPR026806">
    <property type="entry name" value="CDV3"/>
</dbReference>
<evidence type="ECO:0000256" key="2">
    <source>
        <dbReference type="SAM" id="MobiDB-lite"/>
    </source>
</evidence>
<reference evidence="4" key="1">
    <citation type="submission" date="2025-08" db="UniProtKB">
        <authorList>
            <consortium name="RefSeq"/>
        </authorList>
    </citation>
    <scope>IDENTIFICATION</scope>
</reference>
<feature type="region of interest" description="Disordered" evidence="2">
    <location>
        <begin position="1"/>
        <end position="21"/>
    </location>
</feature>
<feature type="region of interest" description="Disordered" evidence="2">
    <location>
        <begin position="38"/>
        <end position="287"/>
    </location>
</feature>
<feature type="compositionally biased region" description="Polar residues" evidence="2">
    <location>
        <begin position="263"/>
        <end position="278"/>
    </location>
</feature>
<dbReference type="RefSeq" id="XP_003743585.1">
    <property type="nucleotide sequence ID" value="XM_003743537.2"/>
</dbReference>
<dbReference type="GeneID" id="100905773"/>
<evidence type="ECO:0000313" key="4">
    <source>
        <dbReference type="RefSeq" id="XP_003743585.1"/>
    </source>
</evidence>
<dbReference type="PANTHER" id="PTHR16284">
    <property type="entry name" value="PROTEIN CDV3 HOMOLOG"/>
    <property type="match status" value="1"/>
</dbReference>
<feature type="compositionally biased region" description="Basic and acidic residues" evidence="2">
    <location>
        <begin position="100"/>
        <end position="123"/>
    </location>
</feature>
<dbReference type="GO" id="GO:0005737">
    <property type="term" value="C:cytoplasm"/>
    <property type="evidence" value="ECO:0007669"/>
    <property type="project" value="TreeGrafter"/>
</dbReference>
<name>A0AAJ6VYF9_9ACAR</name>
<accession>A0AAJ6VYF9</accession>
<feature type="compositionally biased region" description="Polar residues" evidence="2">
    <location>
        <begin position="239"/>
        <end position="255"/>
    </location>
</feature>
<dbReference type="AlphaFoldDB" id="A0AAJ6VYF9"/>
<organism evidence="3 4">
    <name type="scientific">Galendromus occidentalis</name>
    <name type="common">western predatory mite</name>
    <dbReference type="NCBI Taxonomy" id="34638"/>
    <lineage>
        <taxon>Eukaryota</taxon>
        <taxon>Metazoa</taxon>
        <taxon>Ecdysozoa</taxon>
        <taxon>Arthropoda</taxon>
        <taxon>Chelicerata</taxon>
        <taxon>Arachnida</taxon>
        <taxon>Acari</taxon>
        <taxon>Parasitiformes</taxon>
        <taxon>Mesostigmata</taxon>
        <taxon>Gamasina</taxon>
        <taxon>Phytoseioidea</taxon>
        <taxon>Phytoseiidae</taxon>
        <taxon>Typhlodrominae</taxon>
        <taxon>Galendromus</taxon>
    </lineage>
</organism>
<feature type="compositionally biased region" description="Acidic residues" evidence="2">
    <location>
        <begin position="75"/>
        <end position="86"/>
    </location>
</feature>
<gene>
    <name evidence="4" type="primary">LOC100905773</name>
</gene>
<protein>
    <submittedName>
        <fullName evidence="4">Protein CDV3 homolog</fullName>
    </submittedName>
</protein>
<proteinExistence type="inferred from homology"/>
<feature type="compositionally biased region" description="Basic and acidic residues" evidence="2">
    <location>
        <begin position="142"/>
        <end position="171"/>
    </location>
</feature>
<feature type="compositionally biased region" description="Polar residues" evidence="2">
    <location>
        <begin position="52"/>
        <end position="71"/>
    </location>
</feature>
<evidence type="ECO:0000313" key="3">
    <source>
        <dbReference type="Proteomes" id="UP000694867"/>
    </source>
</evidence>
<sequence>MADLESFFAKKDRKKKNKKAEILPEDLLKKIELAQKEESVEADTQGLVDNGYDSNGDQPQKVSTSVTNSSKQTHEDDEWDEFEGEKEVDISNLKIQNLGEMEKERQEVEDQEELQKAVEESKSTMKWNIARKEESSDDEQPDEKTDEVGTRSNDQDKSSAADNNNKEEAKTEAPAASQAKRYIPPALRNQGLGMSQDIRSMPASGGPMLEKTSLKRNPMKNQKIDVNSTDQFPSLGMAVQSSGGRSLGPDSSFTSVRKGARSGQESTADQQGLSTSNKFAVLKSNRT</sequence>
<keyword evidence="3" id="KW-1185">Reference proteome</keyword>
<dbReference type="PANTHER" id="PTHR16284:SF13">
    <property type="entry name" value="PROTEIN CDV3 HOMOLOG"/>
    <property type="match status" value="1"/>
</dbReference>
<dbReference type="KEGG" id="goe:100905773"/>
<evidence type="ECO:0000256" key="1">
    <source>
        <dbReference type="ARBA" id="ARBA00006062"/>
    </source>
</evidence>